<gene>
    <name evidence="4" type="ORF">EDC24_1948</name>
</gene>
<reference evidence="4 5" key="1">
    <citation type="submission" date="2018-11" db="EMBL/GenBank/DDBJ databases">
        <title>Genomic Encyclopedia of Type Strains, Phase IV (KMG-IV): sequencing the most valuable type-strain genomes for metagenomic binning, comparative biology and taxonomic classification.</title>
        <authorList>
            <person name="Goeker M."/>
        </authorList>
    </citation>
    <scope>NUCLEOTIDE SEQUENCE [LARGE SCALE GENOMIC DNA]</scope>
    <source>
        <strain evidence="4 5">DSM 18090</strain>
    </source>
</reference>
<evidence type="ECO:0000313" key="5">
    <source>
        <dbReference type="Proteomes" id="UP000276443"/>
    </source>
</evidence>
<name>A0A3N5B804_9BACI</name>
<organism evidence="4 5">
    <name type="scientific">Aquisalibacillus elongatus</name>
    <dbReference type="NCBI Taxonomy" id="485577"/>
    <lineage>
        <taxon>Bacteria</taxon>
        <taxon>Bacillati</taxon>
        <taxon>Bacillota</taxon>
        <taxon>Bacilli</taxon>
        <taxon>Bacillales</taxon>
        <taxon>Bacillaceae</taxon>
        <taxon>Aquisalibacillus</taxon>
    </lineage>
</organism>
<dbReference type="Gene3D" id="3.10.105.10">
    <property type="entry name" value="Dipeptide-binding Protein, Domain 3"/>
    <property type="match status" value="1"/>
</dbReference>
<dbReference type="OrthoDB" id="5894719at2"/>
<dbReference type="PANTHER" id="PTHR30290">
    <property type="entry name" value="PERIPLASMIC BINDING COMPONENT OF ABC TRANSPORTER"/>
    <property type="match status" value="1"/>
</dbReference>
<sequence>MMKLKQHYFTFFQNYGAEPTEVYLDQLAKALQCSTRHTKSIIKQMQAENWIQWDPNPGRGNASTLTLLKKPTEIEEQQVQEWIKHGQISKALKWMEKQETLEESFVNWLENHFQWTPSTKHNEGLDVLSYPYYYPLHSLVPWESTTRHEGHIIEHIFNCLVKFDQETQTLAPELAHHWESKDNSRVWRIYLRKRLFFHNGKAITSSEIRDNVRIWKEKQLAAWKRQMIEQIQEINTPTSTLIEFKLEQPNPLFMQLFTGHKASIIPVSDYLEEPNKFRYHPIGSGPYLIKSHNQGHLILEAFQNYFGYRPLLDKVELYSIPKKPISPQRQIHYRIVNEDTLNVNKKDWFRPQLGGTFIAVNHQKSGIHQHPEFRKHLSYLLDRPKLFKHHPHHDVWFPDSMFDPQARPLRQHSNYEAAKKWFKDQGFIGKTLTLTSTCLKHDAYFKYELEVLKEVFEEVGINLETRVVDIFELSKEENLNQTDLVIAGFSLGDNPLVSLMNAYTSNTSFICNTIPDEARTHLNSLLDTVWKSSDTQSAYQNLREIEEFLLDEYFTIFLYQRKIHISVEADERLQGIEINLNNRLSYHKLWYKF</sequence>
<dbReference type="InterPro" id="IPR025370">
    <property type="entry name" value="SgrR_HTH_N"/>
</dbReference>
<feature type="domain" description="Solute-binding protein family 5" evidence="2">
    <location>
        <begin position="170"/>
        <end position="507"/>
    </location>
</feature>
<dbReference type="InterPro" id="IPR039424">
    <property type="entry name" value="SBP_5"/>
</dbReference>
<dbReference type="Pfam" id="PF00496">
    <property type="entry name" value="SBP_bac_5"/>
    <property type="match status" value="1"/>
</dbReference>
<evidence type="ECO:0000256" key="1">
    <source>
        <dbReference type="ARBA" id="ARBA00023125"/>
    </source>
</evidence>
<dbReference type="GO" id="GO:0003677">
    <property type="term" value="F:DNA binding"/>
    <property type="evidence" value="ECO:0007669"/>
    <property type="project" value="UniProtKB-KW"/>
</dbReference>
<dbReference type="Gene3D" id="3.40.190.10">
    <property type="entry name" value="Periplasmic binding protein-like II"/>
    <property type="match status" value="1"/>
</dbReference>
<dbReference type="AlphaFoldDB" id="A0A3N5B804"/>
<dbReference type="SUPFAM" id="SSF53850">
    <property type="entry name" value="Periplasmic binding protein-like II"/>
    <property type="match status" value="1"/>
</dbReference>
<evidence type="ECO:0000259" key="3">
    <source>
        <dbReference type="Pfam" id="PF12793"/>
    </source>
</evidence>
<dbReference type="Proteomes" id="UP000276443">
    <property type="component" value="Unassembled WGS sequence"/>
</dbReference>
<accession>A0A3N5B804</accession>
<dbReference type="RefSeq" id="WP_124221981.1">
    <property type="nucleotide sequence ID" value="NZ_RKRF01000009.1"/>
</dbReference>
<evidence type="ECO:0000313" key="4">
    <source>
        <dbReference type="EMBL" id="RPF53447.1"/>
    </source>
</evidence>
<dbReference type="GO" id="GO:1904680">
    <property type="term" value="F:peptide transmembrane transporter activity"/>
    <property type="evidence" value="ECO:0007669"/>
    <property type="project" value="TreeGrafter"/>
</dbReference>
<evidence type="ECO:0000259" key="2">
    <source>
        <dbReference type="Pfam" id="PF00496"/>
    </source>
</evidence>
<dbReference type="Pfam" id="PF12793">
    <property type="entry name" value="SgrR_N"/>
    <property type="match status" value="1"/>
</dbReference>
<keyword evidence="5" id="KW-1185">Reference proteome</keyword>
<keyword evidence="1 4" id="KW-0238">DNA-binding</keyword>
<dbReference type="PANTHER" id="PTHR30290:SF72">
    <property type="entry name" value="HTH-TYPE TRANSCRIPTIONAL REGULATOR SGRR"/>
    <property type="match status" value="1"/>
</dbReference>
<proteinExistence type="predicted"/>
<dbReference type="EMBL" id="RKRF01000009">
    <property type="protein sequence ID" value="RPF53447.1"/>
    <property type="molecule type" value="Genomic_DNA"/>
</dbReference>
<dbReference type="GO" id="GO:0015833">
    <property type="term" value="P:peptide transport"/>
    <property type="evidence" value="ECO:0007669"/>
    <property type="project" value="TreeGrafter"/>
</dbReference>
<feature type="domain" description="Transcriptional regulator SgrR N-terminal HTH" evidence="3">
    <location>
        <begin position="3"/>
        <end position="113"/>
    </location>
</feature>
<dbReference type="InterPro" id="IPR000914">
    <property type="entry name" value="SBP_5_dom"/>
</dbReference>
<comment type="caution">
    <text evidence="4">The sequence shown here is derived from an EMBL/GenBank/DDBJ whole genome shotgun (WGS) entry which is preliminary data.</text>
</comment>
<protein>
    <submittedName>
        <fullName evidence="4">MarR-like DNA-binding transcriptional regulator SgrR of sgrS sRNA</fullName>
    </submittedName>
</protein>